<feature type="chain" id="PRO_5020772778" description="Outer membrane protein beta-barrel" evidence="1">
    <location>
        <begin position="27"/>
        <end position="192"/>
    </location>
</feature>
<dbReference type="AlphaFoldDB" id="A0A4U8YKM6"/>
<sequence length="192" mass="20398">MKKAVRAVAGLAVAVCMMMTAGSAMAEEGGTKFKLGVGTYGLIIADDSSSVNSHDEEFYGGAIVGTACFTKHVALRGAFYAAENDDDSRWDISGGDLQILLGTNFYKGFNVFGGIGVFTETWEYDGGTIGGVSIKADKDFSGAQASFGIGYSWNKVALDYVVNVRDTSDYEDFTTVDHDFAVSGGINLSYIF</sequence>
<protein>
    <recommendedName>
        <fullName evidence="4">Outer membrane protein beta-barrel</fullName>
    </recommendedName>
</protein>
<reference evidence="2 3" key="1">
    <citation type="submission" date="2019-03" db="EMBL/GenBank/DDBJ databases">
        <authorList>
            <person name="Nijsse B."/>
        </authorList>
    </citation>
    <scope>NUCLEOTIDE SEQUENCE [LARGE SCALE GENOMIC DNA]</scope>
    <source>
        <strain evidence="2">Desulfoluna butyratoxydans MSL71</strain>
    </source>
</reference>
<dbReference type="EMBL" id="CAADHO010000003">
    <property type="protein sequence ID" value="VFQ44201.1"/>
    <property type="molecule type" value="Genomic_DNA"/>
</dbReference>
<proteinExistence type="predicted"/>
<organism evidence="2 3">
    <name type="scientific">Desulfoluna butyratoxydans</name>
    <dbReference type="NCBI Taxonomy" id="231438"/>
    <lineage>
        <taxon>Bacteria</taxon>
        <taxon>Pseudomonadati</taxon>
        <taxon>Thermodesulfobacteriota</taxon>
        <taxon>Desulfobacteria</taxon>
        <taxon>Desulfobacterales</taxon>
        <taxon>Desulfolunaceae</taxon>
        <taxon>Desulfoluna</taxon>
    </lineage>
</organism>
<dbReference type="RefSeq" id="WP_180139204.1">
    <property type="nucleotide sequence ID" value="NZ_CAADHO010000003.1"/>
</dbReference>
<evidence type="ECO:0000313" key="3">
    <source>
        <dbReference type="Proteomes" id="UP000507962"/>
    </source>
</evidence>
<evidence type="ECO:0000313" key="2">
    <source>
        <dbReference type="EMBL" id="VFQ44201.1"/>
    </source>
</evidence>
<keyword evidence="1" id="KW-0732">Signal</keyword>
<dbReference type="Proteomes" id="UP000507962">
    <property type="component" value="Unassembled WGS sequence"/>
</dbReference>
<accession>A0A4U8YKM6</accession>
<keyword evidence="3" id="KW-1185">Reference proteome</keyword>
<evidence type="ECO:0000256" key="1">
    <source>
        <dbReference type="SAM" id="SignalP"/>
    </source>
</evidence>
<name>A0A4U8YKM6_9BACT</name>
<gene>
    <name evidence="2" type="ORF">MSL71_18460</name>
</gene>
<evidence type="ECO:0008006" key="4">
    <source>
        <dbReference type="Google" id="ProtNLM"/>
    </source>
</evidence>
<feature type="signal peptide" evidence="1">
    <location>
        <begin position="1"/>
        <end position="26"/>
    </location>
</feature>